<sequence>MMLSYATSQSGAISSLSSGQYSTVYNVLSLAIASLLFTALYLLLSQRQVAPRYRNAIVVSAIVCGIAAYHYFRIFANFQESYPAGATIDAAHVLSNVEFNEGYRYVDWFLTVPLLLVETVAVLALSRAASQRLLVRLVPAAALMIVLGYPGELTLETGPRVIWGVLSTLPFLYLLYVLFVGLTKALEGKSPQVRAQISNLRWILLASWGVYPIAYAFPLIGGDFFSGAGGFVLRQTGYSIADIVAKALFGILIYRLARTQSREEDPQVYGDGHDLQRVA</sequence>
<keyword evidence="6" id="KW-0681">Retinal protein</keyword>
<evidence type="ECO:0000313" key="12">
    <source>
        <dbReference type="EMBL" id="QVT79756.1"/>
    </source>
</evidence>
<dbReference type="PANTHER" id="PTHR28286">
    <property type="match status" value="1"/>
</dbReference>
<keyword evidence="7 11" id="KW-1133">Transmembrane helix</keyword>
<keyword evidence="8" id="KW-0157">Chromophore</keyword>
<evidence type="ECO:0000256" key="9">
    <source>
        <dbReference type="ARBA" id="ARBA00023136"/>
    </source>
</evidence>
<feature type="transmembrane region" description="Helical" evidence="11">
    <location>
        <begin position="56"/>
        <end position="72"/>
    </location>
</feature>
<evidence type="ECO:0000256" key="3">
    <source>
        <dbReference type="ARBA" id="ARBA00022543"/>
    </source>
</evidence>
<comment type="subcellular location">
    <subcellularLocation>
        <location evidence="1">Membrane</location>
        <topology evidence="1">Multi-pass membrane protein</topology>
    </subcellularLocation>
</comment>
<dbReference type="Proteomes" id="UP000679307">
    <property type="component" value="Chromosome"/>
</dbReference>
<name>A0ABX8EJF7_9ACTN</name>
<organism evidence="12 13">
    <name type="scientific">Nocardioides aquaticus</name>
    <dbReference type="NCBI Taxonomy" id="160826"/>
    <lineage>
        <taxon>Bacteria</taxon>
        <taxon>Bacillati</taxon>
        <taxon>Actinomycetota</taxon>
        <taxon>Actinomycetes</taxon>
        <taxon>Propionibacteriales</taxon>
        <taxon>Nocardioidaceae</taxon>
        <taxon>Nocardioides</taxon>
    </lineage>
</organism>
<keyword evidence="9 11" id="KW-0472">Membrane</keyword>
<evidence type="ECO:0000256" key="1">
    <source>
        <dbReference type="ARBA" id="ARBA00004141"/>
    </source>
</evidence>
<dbReference type="CDD" id="cd15242">
    <property type="entry name" value="7tm_Proteorhodopsin"/>
    <property type="match status" value="1"/>
</dbReference>
<evidence type="ECO:0000256" key="8">
    <source>
        <dbReference type="ARBA" id="ARBA00022991"/>
    </source>
</evidence>
<dbReference type="EMBL" id="CP075371">
    <property type="protein sequence ID" value="QVT79756.1"/>
    <property type="molecule type" value="Genomic_DNA"/>
</dbReference>
<accession>A0ABX8EJF7</accession>
<dbReference type="SMART" id="SM01021">
    <property type="entry name" value="Bac_rhodopsin"/>
    <property type="match status" value="1"/>
</dbReference>
<proteinExistence type="inferred from homology"/>
<dbReference type="PROSITE" id="PS00950">
    <property type="entry name" value="BACTERIAL_OPSIN_1"/>
    <property type="match status" value="1"/>
</dbReference>
<keyword evidence="13" id="KW-1185">Reference proteome</keyword>
<evidence type="ECO:0000256" key="4">
    <source>
        <dbReference type="ARBA" id="ARBA00022606"/>
    </source>
</evidence>
<gene>
    <name evidence="12" type="ORF">ENKNEFLB_02146</name>
</gene>
<evidence type="ECO:0000313" key="13">
    <source>
        <dbReference type="Proteomes" id="UP000679307"/>
    </source>
</evidence>
<evidence type="ECO:0000256" key="10">
    <source>
        <dbReference type="ARBA" id="ARBA00023170"/>
    </source>
</evidence>
<dbReference type="InterPro" id="IPR018229">
    <property type="entry name" value="Rhodopsin_retinal_BS"/>
</dbReference>
<evidence type="ECO:0000256" key="2">
    <source>
        <dbReference type="ARBA" id="ARBA00008130"/>
    </source>
</evidence>
<keyword evidence="5 11" id="KW-0812">Transmembrane</keyword>
<evidence type="ECO:0000256" key="6">
    <source>
        <dbReference type="ARBA" id="ARBA00022925"/>
    </source>
</evidence>
<evidence type="ECO:0000256" key="11">
    <source>
        <dbReference type="SAM" id="Phobius"/>
    </source>
</evidence>
<comment type="similarity">
    <text evidence="2">Belongs to the archaeal/bacterial/fungal opsin family.</text>
</comment>
<feature type="transmembrane region" description="Helical" evidence="11">
    <location>
        <begin position="108"/>
        <end position="126"/>
    </location>
</feature>
<feature type="transmembrane region" description="Helical" evidence="11">
    <location>
        <begin position="24"/>
        <end position="44"/>
    </location>
</feature>
<feature type="transmembrane region" description="Helical" evidence="11">
    <location>
        <begin position="161"/>
        <end position="182"/>
    </location>
</feature>
<feature type="transmembrane region" description="Helical" evidence="11">
    <location>
        <begin position="133"/>
        <end position="149"/>
    </location>
</feature>
<reference evidence="12 13" key="1">
    <citation type="submission" date="2021-05" db="EMBL/GenBank/DDBJ databases">
        <title>Complete genome of Nocardioides aquaticus KCTC 9944T isolated from meromictic and hypersaline Ekho Lake, Antarctica.</title>
        <authorList>
            <person name="Hwang K."/>
            <person name="Kim K.M."/>
            <person name="Choe H."/>
        </authorList>
    </citation>
    <scope>NUCLEOTIDE SEQUENCE [LARGE SCALE GENOMIC DNA]</scope>
    <source>
        <strain evidence="12 13">KCTC 9944</strain>
    </source>
</reference>
<keyword evidence="10" id="KW-0675">Receptor</keyword>
<dbReference type="Pfam" id="PF01036">
    <property type="entry name" value="Bac_rhodopsin"/>
    <property type="match status" value="1"/>
</dbReference>
<feature type="transmembrane region" description="Helical" evidence="11">
    <location>
        <begin position="240"/>
        <end position="257"/>
    </location>
</feature>
<dbReference type="InterPro" id="IPR001425">
    <property type="entry name" value="Arc/bac/fun_rhodopsins"/>
</dbReference>
<keyword evidence="3" id="KW-0600">Photoreceptor protein</keyword>
<dbReference type="PANTHER" id="PTHR28286:SF2">
    <property type="entry name" value="BACTERIORHODOPSIN _OPSIN, NOPA (EUROFUNG)"/>
    <property type="match status" value="1"/>
</dbReference>
<feature type="transmembrane region" description="Helical" evidence="11">
    <location>
        <begin position="202"/>
        <end position="220"/>
    </location>
</feature>
<evidence type="ECO:0000256" key="7">
    <source>
        <dbReference type="ARBA" id="ARBA00022989"/>
    </source>
</evidence>
<keyword evidence="4" id="KW-0716">Sensory transduction</keyword>
<protein>
    <submittedName>
        <fullName evidence="12">Green-light absorbing proteorhodopsin</fullName>
    </submittedName>
</protein>
<evidence type="ECO:0000256" key="5">
    <source>
        <dbReference type="ARBA" id="ARBA00022692"/>
    </source>
</evidence>